<accession>A0A1Q9F1P7</accession>
<name>A0A1Q9F1P7_SYMMI</name>
<sequence length="140" mass="15393">MVRPNNSFALESSNFYVSGRVDVLDCDTPIIAGVCWREGLEAGKIGQRGNAPRQDNIVFAPFELDLYISSVPRDIVLKVVQVDFEETFGVVTIDSCLGPWTILIRELMPELAGTTMPVLEESGAADGDSMRWRREVAVGS</sequence>
<comment type="caution">
    <text evidence="1">The sequence shown here is derived from an EMBL/GenBank/DDBJ whole genome shotgun (WGS) entry which is preliminary data.</text>
</comment>
<dbReference type="EMBL" id="LSRX01000025">
    <property type="protein sequence ID" value="OLQ13644.1"/>
    <property type="molecule type" value="Genomic_DNA"/>
</dbReference>
<reference evidence="1 2" key="1">
    <citation type="submission" date="2016-02" db="EMBL/GenBank/DDBJ databases">
        <title>Genome analysis of coral dinoflagellate symbionts highlights evolutionary adaptations to a symbiotic lifestyle.</title>
        <authorList>
            <person name="Aranda M."/>
            <person name="Li Y."/>
            <person name="Liew Y.J."/>
            <person name="Baumgarten S."/>
            <person name="Simakov O."/>
            <person name="Wilson M."/>
            <person name="Piel J."/>
            <person name="Ashoor H."/>
            <person name="Bougouffa S."/>
            <person name="Bajic V.B."/>
            <person name="Ryu T."/>
            <person name="Ravasi T."/>
            <person name="Bayer T."/>
            <person name="Micklem G."/>
            <person name="Kim H."/>
            <person name="Bhak J."/>
            <person name="Lajeunesse T.C."/>
            <person name="Voolstra C.R."/>
        </authorList>
    </citation>
    <scope>NUCLEOTIDE SEQUENCE [LARGE SCALE GENOMIC DNA]</scope>
    <source>
        <strain evidence="1 2">CCMP2467</strain>
    </source>
</reference>
<proteinExistence type="predicted"/>
<dbReference type="Proteomes" id="UP000186817">
    <property type="component" value="Unassembled WGS sequence"/>
</dbReference>
<keyword evidence="2" id="KW-1185">Reference proteome</keyword>
<dbReference type="AlphaFoldDB" id="A0A1Q9F1P7"/>
<protein>
    <submittedName>
        <fullName evidence="1">Uncharacterized protein</fullName>
    </submittedName>
</protein>
<evidence type="ECO:0000313" key="1">
    <source>
        <dbReference type="EMBL" id="OLQ13644.1"/>
    </source>
</evidence>
<evidence type="ECO:0000313" key="2">
    <source>
        <dbReference type="Proteomes" id="UP000186817"/>
    </source>
</evidence>
<organism evidence="1 2">
    <name type="scientific">Symbiodinium microadriaticum</name>
    <name type="common">Dinoflagellate</name>
    <name type="synonym">Zooxanthella microadriatica</name>
    <dbReference type="NCBI Taxonomy" id="2951"/>
    <lineage>
        <taxon>Eukaryota</taxon>
        <taxon>Sar</taxon>
        <taxon>Alveolata</taxon>
        <taxon>Dinophyceae</taxon>
        <taxon>Suessiales</taxon>
        <taxon>Symbiodiniaceae</taxon>
        <taxon>Symbiodinium</taxon>
    </lineage>
</organism>
<gene>
    <name evidence="1" type="ORF">AK812_SmicGene2334</name>
</gene>